<feature type="region of interest" description="Disordered" evidence="1">
    <location>
        <begin position="1"/>
        <end position="37"/>
    </location>
</feature>
<protein>
    <submittedName>
        <fullName evidence="2">ATP-dependent DNA helicase</fullName>
    </submittedName>
</protein>
<evidence type="ECO:0000313" key="2">
    <source>
        <dbReference type="EMBL" id="GFT32407.1"/>
    </source>
</evidence>
<reference evidence="2" key="1">
    <citation type="submission" date="2020-08" db="EMBL/GenBank/DDBJ databases">
        <title>Multicomponent nature underlies the extraordinary mechanical properties of spider dragline silk.</title>
        <authorList>
            <person name="Kono N."/>
            <person name="Nakamura H."/>
            <person name="Mori M."/>
            <person name="Yoshida Y."/>
            <person name="Ohtoshi R."/>
            <person name="Malay A.D."/>
            <person name="Moran D.A.P."/>
            <person name="Tomita M."/>
            <person name="Numata K."/>
            <person name="Arakawa K."/>
        </authorList>
    </citation>
    <scope>NUCLEOTIDE SEQUENCE</scope>
</reference>
<dbReference type="EMBL" id="BMAW01013163">
    <property type="protein sequence ID" value="GFT32407.1"/>
    <property type="molecule type" value="Genomic_DNA"/>
</dbReference>
<keyword evidence="3" id="KW-1185">Reference proteome</keyword>
<keyword evidence="2" id="KW-0547">Nucleotide-binding</keyword>
<keyword evidence="2" id="KW-0347">Helicase</keyword>
<evidence type="ECO:0000256" key="1">
    <source>
        <dbReference type="SAM" id="MobiDB-lite"/>
    </source>
</evidence>
<name>A0A8X6NSJ8_NEPPI</name>
<dbReference type="GO" id="GO:0004386">
    <property type="term" value="F:helicase activity"/>
    <property type="evidence" value="ECO:0007669"/>
    <property type="project" value="UniProtKB-KW"/>
</dbReference>
<keyword evidence="2" id="KW-0067">ATP-binding</keyword>
<organism evidence="2 3">
    <name type="scientific">Nephila pilipes</name>
    <name type="common">Giant wood spider</name>
    <name type="synonym">Nephila maculata</name>
    <dbReference type="NCBI Taxonomy" id="299642"/>
    <lineage>
        <taxon>Eukaryota</taxon>
        <taxon>Metazoa</taxon>
        <taxon>Ecdysozoa</taxon>
        <taxon>Arthropoda</taxon>
        <taxon>Chelicerata</taxon>
        <taxon>Arachnida</taxon>
        <taxon>Araneae</taxon>
        <taxon>Araneomorphae</taxon>
        <taxon>Entelegynae</taxon>
        <taxon>Araneoidea</taxon>
        <taxon>Nephilidae</taxon>
        <taxon>Nephila</taxon>
    </lineage>
</organism>
<keyword evidence="2" id="KW-0378">Hydrolase</keyword>
<evidence type="ECO:0000313" key="3">
    <source>
        <dbReference type="Proteomes" id="UP000887013"/>
    </source>
</evidence>
<accession>A0A8X6NSJ8</accession>
<dbReference type="Proteomes" id="UP000887013">
    <property type="component" value="Unassembled WGS sequence"/>
</dbReference>
<gene>
    <name evidence="2" type="ORF">NPIL_168681</name>
</gene>
<proteinExistence type="predicted"/>
<sequence>MPTKRKRANLSRDTNKSRCIRNRRAQSTEEQVQEKNTGARVRMAQLRQEQLDDTRAERNEVMILEQRQSHRFTVNRRRANDHKRQQAHRAFVATSFLRLAFQYEPDIEYYAHSKVVIGAMDKECPYCHALKFKNEPAGMCCASGKAQLPEIETPPEPLNSLLIGTDPDSKVFLKSIRTFNSCF</sequence>
<dbReference type="AlphaFoldDB" id="A0A8X6NSJ8"/>
<dbReference type="OrthoDB" id="6437323at2759"/>
<comment type="caution">
    <text evidence="2">The sequence shown here is derived from an EMBL/GenBank/DDBJ whole genome shotgun (WGS) entry which is preliminary data.</text>
</comment>